<feature type="region of interest" description="Disordered" evidence="20">
    <location>
        <begin position="525"/>
        <end position="546"/>
    </location>
</feature>
<gene>
    <name evidence="22" type="ORF">GCG54_00001839</name>
</gene>
<evidence type="ECO:0000256" key="11">
    <source>
        <dbReference type="ARBA" id="ARBA00022833"/>
    </source>
</evidence>
<dbReference type="SMART" id="SM01377">
    <property type="entry name" value="Ribosomal_L40e"/>
    <property type="match status" value="1"/>
</dbReference>
<dbReference type="InterPro" id="IPR048540">
    <property type="entry name" value="Rrn7_cyclin_N"/>
</dbReference>
<evidence type="ECO:0000256" key="13">
    <source>
        <dbReference type="ARBA" id="ARBA00023015"/>
    </source>
</evidence>
<dbReference type="AlphaFoldDB" id="A0A8H4CWP9"/>
<evidence type="ECO:0000256" key="16">
    <source>
        <dbReference type="ARBA" id="ARBA00023242"/>
    </source>
</evidence>
<evidence type="ECO:0000256" key="14">
    <source>
        <dbReference type="ARBA" id="ARBA00023125"/>
    </source>
</evidence>
<dbReference type="Pfam" id="PF00240">
    <property type="entry name" value="ubiquitin"/>
    <property type="match status" value="1"/>
</dbReference>
<dbReference type="GO" id="GO:0000055">
    <property type="term" value="P:ribosomal large subunit export from nucleus"/>
    <property type="evidence" value="ECO:0007669"/>
    <property type="project" value="UniProtKB-ARBA"/>
</dbReference>
<dbReference type="SUPFAM" id="SSF57829">
    <property type="entry name" value="Zn-binding ribosomal proteins"/>
    <property type="match status" value="1"/>
</dbReference>
<keyword evidence="13" id="KW-0805">Transcription regulation</keyword>
<comment type="similarity">
    <text evidence="5">In the N-terminal section; belongs to the ubiquitin family.</text>
</comment>
<evidence type="ECO:0000256" key="17">
    <source>
        <dbReference type="ARBA" id="ARBA00023274"/>
    </source>
</evidence>
<dbReference type="Gene3D" id="4.10.1060.50">
    <property type="match status" value="1"/>
</dbReference>
<evidence type="ECO:0000256" key="3">
    <source>
        <dbReference type="ARBA" id="ARBA00004604"/>
    </source>
</evidence>
<name>A0A8H4CWP9_COLGL</name>
<dbReference type="PRINTS" id="PR00348">
    <property type="entry name" value="UBIQUITIN"/>
</dbReference>
<dbReference type="PROSITE" id="PS50053">
    <property type="entry name" value="UBIQUITIN_2"/>
    <property type="match status" value="1"/>
</dbReference>
<dbReference type="GO" id="GO:0008270">
    <property type="term" value="F:zinc ion binding"/>
    <property type="evidence" value="ECO:0007669"/>
    <property type="project" value="UniProtKB-KW"/>
</dbReference>
<protein>
    <submittedName>
        <fullName evidence="22">Ubiquitin-60S ribosomal protein L40</fullName>
    </submittedName>
</protein>
<evidence type="ECO:0000256" key="12">
    <source>
        <dbReference type="ARBA" id="ARBA00022980"/>
    </source>
</evidence>
<dbReference type="SMART" id="SM00213">
    <property type="entry name" value="UBQ"/>
    <property type="match status" value="1"/>
</dbReference>
<dbReference type="Pfam" id="PF20645">
    <property type="entry name" value="Rrn7_cyclin_C"/>
    <property type="match status" value="1"/>
</dbReference>
<keyword evidence="16" id="KW-0539">Nucleus</keyword>
<dbReference type="GeneID" id="69009006"/>
<dbReference type="SUPFAM" id="SSF54236">
    <property type="entry name" value="Ubiquitin-like"/>
    <property type="match status" value="1"/>
</dbReference>
<dbReference type="CDD" id="cd01803">
    <property type="entry name" value="Ubl_ubiquitin"/>
    <property type="match status" value="1"/>
</dbReference>
<dbReference type="GO" id="GO:0006412">
    <property type="term" value="P:translation"/>
    <property type="evidence" value="ECO:0007669"/>
    <property type="project" value="InterPro"/>
</dbReference>
<keyword evidence="9" id="KW-0479">Metal-binding</keyword>
<keyword evidence="14" id="KW-0238">DNA-binding</keyword>
<reference evidence="22" key="1">
    <citation type="journal article" date="2020" name="Phytopathology">
        <title>Genome sequence and comparative analysis of Colletotrichum gloeosporioides isolated from Liriodendron leaves.</title>
        <authorList>
            <person name="Fu F.F."/>
            <person name="Hao Z."/>
            <person name="Wang P."/>
            <person name="Lu Y."/>
            <person name="Xue L.J."/>
            <person name="Wei G."/>
            <person name="Tian Y."/>
            <person name="Baishi H."/>
            <person name="Xu H."/>
            <person name="Shi J."/>
            <person name="Cheng T."/>
            <person name="Wang G."/>
            <person name="Yi Y."/>
            <person name="Chen J."/>
        </authorList>
    </citation>
    <scope>NUCLEOTIDE SEQUENCE</scope>
    <source>
        <strain evidence="22">Lc1</strain>
    </source>
</reference>
<sequence>MAPNRELHKFPKGERCEHCGSRKWYLENGLRYCAKEGHQLEGYVEFDLGDEDFGQKGKVSRKEKQIKERVRRVLTGPPARDLYLECLQLILREQVIWLVNVKGHKAELETVVRDLWDLRIRGAASAVENDSASEAELSLFSSQIDLSQDEQPSNRTQGAQNWTPEGGSEWPAPRMMDTLALCLLGCMLLRMPTRIGDLARWAGAGNIPYKQIYRKLPQEMRDRLPAYYSTVLKAAHLAKFDHGELHAAVLSLALSFNSNYGIVFPPLNDVLMTLQYVRELGLPIETISVARRIPLIINLPYEFPIGKPRLRLIHQPEILLVAVIVLTTTHCFPLEESKSPVQEGKLFLIPDFKWDEWRASMAPALAPEPIPTADYLGVTASQITSMGQAELDEYFAQLSILTDTQSEDSVLARYFPVDDLLPKQPPSEAPEDEMEERLRTVQGRAASFAVQETMEDESLKKNGQYSYRSEEDLPPAGRDFFRLAARLSGLSVSMLLRAVNMLEANILPAPPSVCRDHQNFFGNNSQFARGRQDADVSTPENKNYPPRFLPSVRRPLSRKRRWTDDGGYSFVKTLTGKTITLEVESSDTIDNVKSKIQDKEGIPPDQQRLIFAGKQLEDGRTLSDYNIQKESTLHLVLRLRGGIIEPSLKALASKFNCDKMICRKCYARLPPRATNCRKRKCGHTNQLRPKKKLK</sequence>
<dbReference type="InterPro" id="IPR029071">
    <property type="entry name" value="Ubiquitin-like_domsf"/>
</dbReference>
<keyword evidence="7" id="KW-0963">Cytoplasm</keyword>
<dbReference type="Pfam" id="PF20644">
    <property type="entry name" value="Rrn7_cyclin_N"/>
    <property type="match status" value="1"/>
</dbReference>
<evidence type="ECO:0000256" key="10">
    <source>
        <dbReference type="ARBA" id="ARBA00022771"/>
    </source>
</evidence>
<dbReference type="RefSeq" id="XP_045270672.1">
    <property type="nucleotide sequence ID" value="XM_045401943.1"/>
</dbReference>
<evidence type="ECO:0000313" key="23">
    <source>
        <dbReference type="Proteomes" id="UP000613401"/>
    </source>
</evidence>
<evidence type="ECO:0000256" key="18">
    <source>
        <dbReference type="ARBA" id="ARBA00035124"/>
    </source>
</evidence>
<dbReference type="FunFam" id="4.10.1060.50:FF:000001">
    <property type="entry name" value="ubiquitin-60S ribosomal protein L40"/>
    <property type="match status" value="1"/>
</dbReference>
<evidence type="ECO:0000256" key="8">
    <source>
        <dbReference type="ARBA" id="ARBA00022499"/>
    </source>
</evidence>
<evidence type="ECO:0000256" key="2">
    <source>
        <dbReference type="ARBA" id="ARBA00004496"/>
    </source>
</evidence>
<dbReference type="GO" id="GO:0001164">
    <property type="term" value="F:RNA polymerase I core promoter sequence-specific DNA binding"/>
    <property type="evidence" value="ECO:0007669"/>
    <property type="project" value="InterPro"/>
</dbReference>
<evidence type="ECO:0000256" key="15">
    <source>
        <dbReference type="ARBA" id="ARBA00023163"/>
    </source>
</evidence>
<comment type="similarity">
    <text evidence="6">In the C-terminal section; belongs to the eukaryotic ribosomal protein eL40 family.</text>
</comment>
<comment type="similarity">
    <text evidence="4">Belongs to the RRN7/TAF1B family.</text>
</comment>
<comment type="function">
    <text evidence="19">Component of the ribosome, a large ribonucleoprotein complex responsible for the synthesis of proteins in the cell. The small ribosomal subunit (SSU) binds messenger RNAs (mRNAs) and translates the encoded message by selecting cognate aminoacyl-transfer RNA (tRNA) molecules. The large subunit (LSU) contains the ribosomal catalytic site termed the peptidyl transferase center (PTC), which catalyzes the formation of peptide bonds, thereby polymerizing the amino acids delivered by tRNAs into a polypeptide chain. The nascent polypeptides leave the ribosome through a tunnel in the LSU and interact with protein factors that function in enzymatic processing, targeting, and the membrane insertion of nascent chains at the exit of the ribosomal tunnel. eL40 is essential for translation of a subset of cellular transcripts, including stress response transcripts, such as DDR2.</text>
</comment>
<dbReference type="InterPro" id="IPR000626">
    <property type="entry name" value="Ubiquitin-like_dom"/>
</dbReference>
<dbReference type="EMBL" id="WVTB01000007">
    <property type="protein sequence ID" value="KAF3811513.1"/>
    <property type="molecule type" value="Genomic_DNA"/>
</dbReference>
<dbReference type="InterPro" id="IPR048538">
    <property type="entry name" value="Rrn7_cyclin_C"/>
</dbReference>
<dbReference type="Pfam" id="PF11781">
    <property type="entry name" value="Zn_ribbon_RRN7"/>
    <property type="match status" value="1"/>
</dbReference>
<keyword evidence="8" id="KW-1017">Isopeptide bond</keyword>
<feature type="domain" description="Ubiquitin-like" evidence="21">
    <location>
        <begin position="570"/>
        <end position="642"/>
    </location>
</feature>
<evidence type="ECO:0000256" key="5">
    <source>
        <dbReference type="ARBA" id="ARBA00008373"/>
    </source>
</evidence>
<dbReference type="PANTHER" id="PTHR31576">
    <property type="entry name" value="TATA BOX-BINDING PROTEIN-ASSOCIATED FACTOR RNA POLYMERASE I SUBUNIT B"/>
    <property type="match status" value="1"/>
</dbReference>
<dbReference type="InterPro" id="IPR011332">
    <property type="entry name" value="Ribosomal_zn-bd"/>
</dbReference>
<proteinExistence type="inferred from homology"/>
<comment type="function">
    <text evidence="1">Component of the 60S subunit of the ribosome.</text>
</comment>
<reference evidence="22" key="2">
    <citation type="submission" date="2020-03" db="EMBL/GenBank/DDBJ databases">
        <authorList>
            <person name="Fu F.-F."/>
            <person name="Chen J."/>
        </authorList>
    </citation>
    <scope>NUCLEOTIDE SEQUENCE</scope>
    <source>
        <strain evidence="22">Lc1</strain>
    </source>
</reference>
<dbReference type="GO" id="GO:0042790">
    <property type="term" value="P:nucleolar large rRNA transcription by RNA polymerase I"/>
    <property type="evidence" value="ECO:0007669"/>
    <property type="project" value="TreeGrafter"/>
</dbReference>
<organism evidence="22 23">
    <name type="scientific">Colletotrichum gloeosporioides</name>
    <name type="common">Anthracnose fungus</name>
    <name type="synonym">Glomerella cingulata</name>
    <dbReference type="NCBI Taxonomy" id="474922"/>
    <lineage>
        <taxon>Eukaryota</taxon>
        <taxon>Fungi</taxon>
        <taxon>Dikarya</taxon>
        <taxon>Ascomycota</taxon>
        <taxon>Pezizomycotina</taxon>
        <taxon>Sordariomycetes</taxon>
        <taxon>Hypocreomycetidae</taxon>
        <taxon>Glomerellales</taxon>
        <taxon>Glomerellaceae</taxon>
        <taxon>Colletotrichum</taxon>
        <taxon>Colletotrichum gloeosporioides species complex</taxon>
    </lineage>
</organism>
<keyword evidence="15" id="KW-0804">Transcription</keyword>
<evidence type="ECO:0000256" key="19">
    <source>
        <dbReference type="ARBA" id="ARBA00045962"/>
    </source>
</evidence>
<evidence type="ECO:0000313" key="22">
    <source>
        <dbReference type="EMBL" id="KAF3811513.1"/>
    </source>
</evidence>
<dbReference type="InterPro" id="IPR033599">
    <property type="entry name" value="TAF1B/Rrn7"/>
</dbReference>
<keyword evidence="10" id="KW-0863">Zinc-finger</keyword>
<comment type="subunit">
    <text evidence="18">Part of the 60S ribosomal subunit.</text>
</comment>
<dbReference type="PANTHER" id="PTHR31576:SF2">
    <property type="entry name" value="TATA BOX-BINDING PROTEIN-ASSOCIATED FACTOR RNA POLYMERASE I SUBUNIT B"/>
    <property type="match status" value="1"/>
</dbReference>
<keyword evidence="23" id="KW-1185">Reference proteome</keyword>
<keyword evidence="12 22" id="KW-0689">Ribosomal protein</keyword>
<accession>A0A8H4CWP9</accession>
<evidence type="ECO:0000256" key="7">
    <source>
        <dbReference type="ARBA" id="ARBA00022490"/>
    </source>
</evidence>
<evidence type="ECO:0000256" key="20">
    <source>
        <dbReference type="SAM" id="MobiDB-lite"/>
    </source>
</evidence>
<dbReference type="Proteomes" id="UP000613401">
    <property type="component" value="Unassembled WGS sequence"/>
</dbReference>
<dbReference type="InterPro" id="IPR021752">
    <property type="entry name" value="TF_Rrn7_Zf"/>
</dbReference>
<dbReference type="Pfam" id="PF01020">
    <property type="entry name" value="Ribosomal_L40e"/>
    <property type="match status" value="1"/>
</dbReference>
<dbReference type="GO" id="GO:0070860">
    <property type="term" value="C:RNA polymerase I core factor complex"/>
    <property type="evidence" value="ECO:0007669"/>
    <property type="project" value="InterPro"/>
</dbReference>
<dbReference type="Gene3D" id="3.10.20.90">
    <property type="entry name" value="Phosphatidylinositol 3-kinase Catalytic Subunit, Chain A, domain 1"/>
    <property type="match status" value="1"/>
</dbReference>
<evidence type="ECO:0000256" key="6">
    <source>
        <dbReference type="ARBA" id="ARBA00010570"/>
    </source>
</evidence>
<dbReference type="FunFam" id="3.10.20.90:FF:000014">
    <property type="entry name" value="Ubiquitin-60S ribosomal L40 fusion"/>
    <property type="match status" value="1"/>
</dbReference>
<dbReference type="InterPro" id="IPR019956">
    <property type="entry name" value="Ubiquitin_dom"/>
</dbReference>
<evidence type="ECO:0000259" key="21">
    <source>
        <dbReference type="PROSITE" id="PS50053"/>
    </source>
</evidence>
<dbReference type="GO" id="GO:1990904">
    <property type="term" value="C:ribonucleoprotein complex"/>
    <property type="evidence" value="ECO:0007669"/>
    <property type="project" value="UniProtKB-KW"/>
</dbReference>
<keyword evidence="11" id="KW-0862">Zinc</keyword>
<keyword evidence="17" id="KW-0687">Ribonucleoprotein</keyword>
<dbReference type="GO" id="GO:0003735">
    <property type="term" value="F:structural constituent of ribosome"/>
    <property type="evidence" value="ECO:0007669"/>
    <property type="project" value="InterPro"/>
</dbReference>
<comment type="subcellular location">
    <subcellularLocation>
        <location evidence="2">Cytoplasm</location>
    </subcellularLocation>
    <subcellularLocation>
        <location evidence="3">Nucleus</location>
        <location evidence="3">Nucleolus</location>
    </subcellularLocation>
</comment>
<dbReference type="GO" id="GO:0016567">
    <property type="term" value="P:protein ubiquitination"/>
    <property type="evidence" value="ECO:0007669"/>
    <property type="project" value="UniProtKB-ARBA"/>
</dbReference>
<evidence type="ECO:0000256" key="1">
    <source>
        <dbReference type="ARBA" id="ARBA00002241"/>
    </source>
</evidence>
<dbReference type="GO" id="GO:0005737">
    <property type="term" value="C:cytoplasm"/>
    <property type="evidence" value="ECO:0007669"/>
    <property type="project" value="UniProtKB-SubCell"/>
</dbReference>
<comment type="caution">
    <text evidence="22">The sequence shown here is derived from an EMBL/GenBank/DDBJ whole genome shotgun (WGS) entry which is preliminary data.</text>
</comment>
<dbReference type="GO" id="GO:0005840">
    <property type="term" value="C:ribosome"/>
    <property type="evidence" value="ECO:0007669"/>
    <property type="project" value="UniProtKB-KW"/>
</dbReference>
<evidence type="ECO:0000256" key="4">
    <source>
        <dbReference type="ARBA" id="ARBA00006899"/>
    </source>
</evidence>
<feature type="region of interest" description="Disordered" evidence="20">
    <location>
        <begin position="148"/>
        <end position="171"/>
    </location>
</feature>
<dbReference type="InterPro" id="IPR038587">
    <property type="entry name" value="Ribosomal_eL40_sf"/>
</dbReference>
<feature type="compositionally biased region" description="Polar residues" evidence="20">
    <location>
        <begin position="148"/>
        <end position="163"/>
    </location>
</feature>
<evidence type="ECO:0000256" key="9">
    <source>
        <dbReference type="ARBA" id="ARBA00022723"/>
    </source>
</evidence>
<dbReference type="PROSITE" id="PS00299">
    <property type="entry name" value="UBIQUITIN_1"/>
    <property type="match status" value="1"/>
</dbReference>
<dbReference type="InterPro" id="IPR001975">
    <property type="entry name" value="Ribosomal_eL40_dom"/>
</dbReference>
<dbReference type="InterPro" id="IPR019954">
    <property type="entry name" value="Ubiquitin_CS"/>
</dbReference>